<feature type="compositionally biased region" description="Polar residues" evidence="2">
    <location>
        <begin position="48"/>
        <end position="60"/>
    </location>
</feature>
<evidence type="ECO:0000256" key="2">
    <source>
        <dbReference type="SAM" id="MobiDB-lite"/>
    </source>
</evidence>
<feature type="compositionally biased region" description="Low complexity" evidence="2">
    <location>
        <begin position="208"/>
        <end position="229"/>
    </location>
</feature>
<reference evidence="3 4" key="1">
    <citation type="submission" date="2024-01" db="EMBL/GenBank/DDBJ databases">
        <title>A draft genome for a cacao thread blight-causing isolate of Paramarasmius palmivorus.</title>
        <authorList>
            <person name="Baruah I.K."/>
            <person name="Bukari Y."/>
            <person name="Amoako-Attah I."/>
            <person name="Meinhardt L.W."/>
            <person name="Bailey B.A."/>
            <person name="Cohen S.P."/>
        </authorList>
    </citation>
    <scope>NUCLEOTIDE SEQUENCE [LARGE SCALE GENOMIC DNA]</scope>
    <source>
        <strain evidence="3 4">GH-12</strain>
    </source>
</reference>
<feature type="compositionally biased region" description="Polar residues" evidence="2">
    <location>
        <begin position="1"/>
        <end position="13"/>
    </location>
</feature>
<proteinExistence type="predicted"/>
<feature type="region of interest" description="Disordered" evidence="2">
    <location>
        <begin position="156"/>
        <end position="190"/>
    </location>
</feature>
<evidence type="ECO:0000313" key="3">
    <source>
        <dbReference type="EMBL" id="KAK7059099.1"/>
    </source>
</evidence>
<comment type="caution">
    <text evidence="3">The sequence shown here is derived from an EMBL/GenBank/DDBJ whole genome shotgun (WGS) entry which is preliminary data.</text>
</comment>
<gene>
    <name evidence="3" type="ORF">VNI00_001724</name>
</gene>
<dbReference type="EMBL" id="JAYKXP010000004">
    <property type="protein sequence ID" value="KAK7059099.1"/>
    <property type="molecule type" value="Genomic_DNA"/>
</dbReference>
<keyword evidence="4" id="KW-1185">Reference proteome</keyword>
<keyword evidence="1" id="KW-0175">Coiled coil</keyword>
<sequence>MPSSTSDNINPQTGKPYRMCRKCTTAPPHRMKDCPKYNRPVKARKDAQQSTVPTSDTFSPASGRDIPDSANNLPSNDAFSPPPCSQGSASVQTVILPSQEQNLHSDFNNGHTPGPLSPGGNHPASTVQRDSSDIGFASSNSKAFDENVIDPVLRSGQSSTSASRYSPHPSTPGSFDKATIERSQSPDTPMRLLDEDMTTAASERIATPVSSPVSSRVLSPGSSPLSTPTKTKRAPRPTRSNPLFGQVVGAYRGTTLLPVVRTRKPTKSTPKEANIPKIFYDRTPTIISALDDLATRTGCWLYFSAQHPTSTQPFIHYTSQRLRTEGGGLLDAVHEANRQLYSSLKTARRRDTAPLAADLAKAQETLKQVQDEALVQIAAKEAEAKEAEARLAAANATTSKLIAEMAKHGIPVPKI</sequence>
<dbReference type="AlphaFoldDB" id="A0AAW0E7F5"/>
<feature type="coiled-coil region" evidence="1">
    <location>
        <begin position="370"/>
        <end position="404"/>
    </location>
</feature>
<feature type="region of interest" description="Disordered" evidence="2">
    <location>
        <begin position="1"/>
        <end position="89"/>
    </location>
</feature>
<accession>A0AAW0E7F5</accession>
<organism evidence="3 4">
    <name type="scientific">Paramarasmius palmivorus</name>
    <dbReference type="NCBI Taxonomy" id="297713"/>
    <lineage>
        <taxon>Eukaryota</taxon>
        <taxon>Fungi</taxon>
        <taxon>Dikarya</taxon>
        <taxon>Basidiomycota</taxon>
        <taxon>Agaricomycotina</taxon>
        <taxon>Agaricomycetes</taxon>
        <taxon>Agaricomycetidae</taxon>
        <taxon>Agaricales</taxon>
        <taxon>Marasmiineae</taxon>
        <taxon>Marasmiaceae</taxon>
        <taxon>Paramarasmius</taxon>
    </lineage>
</organism>
<feature type="compositionally biased region" description="Polar residues" evidence="2">
    <location>
        <begin position="69"/>
        <end position="78"/>
    </location>
</feature>
<name>A0AAW0E7F5_9AGAR</name>
<protein>
    <submittedName>
        <fullName evidence="3">Uncharacterized protein</fullName>
    </submittedName>
</protein>
<feature type="region of interest" description="Disordered" evidence="2">
    <location>
        <begin position="103"/>
        <end position="138"/>
    </location>
</feature>
<evidence type="ECO:0000256" key="1">
    <source>
        <dbReference type="SAM" id="Coils"/>
    </source>
</evidence>
<dbReference type="Proteomes" id="UP001383192">
    <property type="component" value="Unassembled WGS sequence"/>
</dbReference>
<feature type="region of interest" description="Disordered" evidence="2">
    <location>
        <begin position="203"/>
        <end position="243"/>
    </location>
</feature>
<evidence type="ECO:0000313" key="4">
    <source>
        <dbReference type="Proteomes" id="UP001383192"/>
    </source>
</evidence>